<sequence length="548" mass="61944">MKRNKSLLFIACLSMVALASCNDENETPDPEEQTGDTEYIGKAVGNFSAEEWYPGGELGTTDNVTHSSYEDETPAVSNQGLSTEFKYGETLFERNFNTEQKPFNGLGPAWVRQACITCHPGYGHGKRMERYNATDYGNGYLLVIYHPSDNSYIAEVTGMPQTRATYPFLPPIDEEQINIQWLKATDGALPLQFPDGETYELIYPEVTIPQSAFNTDPKPTDYEVRLESTIGIYGTGLLDAITEEDMKAQYIESSKYLELNPAIWAGSDWAASAWYSLADGTKRIKRFTYAMTRASLQDGAGANAIWNIPNVTRSDRTKLYTTDAWANAMAKTPSVIAAIKSDPSSPYYADGTDEGIAEAVRTLLSPNTDQTNNAYHNFEPEMEDDDYYNFMIWHRGLAVPRARNLNDSKVQHGKDLFMEMGCANCHRPSWTTGDDDYWQDAICKAQGELPKYPHQKIWPYTDMVQHRLFMKNDIRTGWCRTTPLWGRGLSLQNTGAEDRLHDCRARNEIEAIMWHGYSEQSDAFESAKKFYNLSKEDREAVVAFLRAI</sequence>
<dbReference type="GO" id="GO:0046872">
    <property type="term" value="F:metal ion binding"/>
    <property type="evidence" value="ECO:0007669"/>
    <property type="project" value="UniProtKB-KW"/>
</dbReference>
<dbReference type="InterPro" id="IPR009056">
    <property type="entry name" value="Cyt_c-like_dom"/>
</dbReference>
<proteinExistence type="predicted"/>
<organism evidence="7 8">
    <name type="scientific">Candidatus Limisoma faecipullorum</name>
    <dbReference type="NCBI Taxonomy" id="2840854"/>
    <lineage>
        <taxon>Bacteria</taxon>
        <taxon>Pseudomonadati</taxon>
        <taxon>Bacteroidota</taxon>
        <taxon>Bacteroidia</taxon>
        <taxon>Bacteroidales</taxon>
        <taxon>Candidatus Limisoma</taxon>
    </lineage>
</organism>
<dbReference type="Gene3D" id="1.10.760.10">
    <property type="entry name" value="Cytochrome c-like domain"/>
    <property type="match status" value="1"/>
</dbReference>
<keyword evidence="3 4" id="KW-0408">Iron</keyword>
<dbReference type="PANTHER" id="PTHR30600">
    <property type="entry name" value="CYTOCHROME C PEROXIDASE-RELATED"/>
    <property type="match status" value="1"/>
</dbReference>
<accession>A0A9D9IQJ5</accession>
<evidence type="ECO:0000256" key="2">
    <source>
        <dbReference type="ARBA" id="ARBA00022723"/>
    </source>
</evidence>
<dbReference type="Proteomes" id="UP000823598">
    <property type="component" value="Unassembled WGS sequence"/>
</dbReference>
<evidence type="ECO:0000256" key="4">
    <source>
        <dbReference type="PROSITE-ProRule" id="PRU00433"/>
    </source>
</evidence>
<dbReference type="GO" id="GO:0009055">
    <property type="term" value="F:electron transfer activity"/>
    <property type="evidence" value="ECO:0007669"/>
    <property type="project" value="InterPro"/>
</dbReference>
<dbReference type="PROSITE" id="PS51007">
    <property type="entry name" value="CYTC"/>
    <property type="match status" value="1"/>
</dbReference>
<feature type="domain" description="Cytochrome c" evidence="6">
    <location>
        <begin position="408"/>
        <end position="548"/>
    </location>
</feature>
<dbReference type="EMBL" id="JADIMC010000035">
    <property type="protein sequence ID" value="MBO8475946.1"/>
    <property type="molecule type" value="Genomic_DNA"/>
</dbReference>
<evidence type="ECO:0000259" key="6">
    <source>
        <dbReference type="PROSITE" id="PS51007"/>
    </source>
</evidence>
<keyword evidence="1 4" id="KW-0349">Heme</keyword>
<keyword evidence="2 4" id="KW-0479">Metal-binding</keyword>
<dbReference type="AlphaFoldDB" id="A0A9D9IQJ5"/>
<dbReference type="SUPFAM" id="SSF46626">
    <property type="entry name" value="Cytochrome c"/>
    <property type="match status" value="1"/>
</dbReference>
<evidence type="ECO:0000256" key="5">
    <source>
        <dbReference type="SAM" id="SignalP"/>
    </source>
</evidence>
<dbReference type="PANTHER" id="PTHR30600:SF4">
    <property type="entry name" value="CYTOCHROME C DOMAIN-CONTAINING PROTEIN"/>
    <property type="match status" value="1"/>
</dbReference>
<keyword evidence="5" id="KW-0732">Signal</keyword>
<reference evidence="7" key="2">
    <citation type="journal article" date="2021" name="PeerJ">
        <title>Extensive microbial diversity within the chicken gut microbiome revealed by metagenomics and culture.</title>
        <authorList>
            <person name="Gilroy R."/>
            <person name="Ravi A."/>
            <person name="Getino M."/>
            <person name="Pursley I."/>
            <person name="Horton D.L."/>
            <person name="Alikhan N.F."/>
            <person name="Baker D."/>
            <person name="Gharbi K."/>
            <person name="Hall N."/>
            <person name="Watson M."/>
            <person name="Adriaenssens E.M."/>
            <person name="Foster-Nyarko E."/>
            <person name="Jarju S."/>
            <person name="Secka A."/>
            <person name="Antonio M."/>
            <person name="Oren A."/>
            <person name="Chaudhuri R.R."/>
            <person name="La Ragione R."/>
            <person name="Hildebrand F."/>
            <person name="Pallen M.J."/>
        </authorList>
    </citation>
    <scope>NUCLEOTIDE SEQUENCE</scope>
    <source>
        <strain evidence="7">6919</strain>
    </source>
</reference>
<dbReference type="Pfam" id="PF06537">
    <property type="entry name" value="DHOR"/>
    <property type="match status" value="1"/>
</dbReference>
<dbReference type="InterPro" id="IPR036909">
    <property type="entry name" value="Cyt_c-like_dom_sf"/>
</dbReference>
<feature type="signal peptide" evidence="5">
    <location>
        <begin position="1"/>
        <end position="19"/>
    </location>
</feature>
<feature type="chain" id="PRO_5039118724" description="Cytochrome c domain-containing protein" evidence="5">
    <location>
        <begin position="20"/>
        <end position="548"/>
    </location>
</feature>
<dbReference type="GO" id="GO:0020037">
    <property type="term" value="F:heme binding"/>
    <property type="evidence" value="ECO:0007669"/>
    <property type="project" value="InterPro"/>
</dbReference>
<name>A0A9D9IQJ5_9BACT</name>
<dbReference type="InterPro" id="IPR010538">
    <property type="entry name" value="DHOR"/>
</dbReference>
<reference evidence="7" key="1">
    <citation type="submission" date="2020-10" db="EMBL/GenBank/DDBJ databases">
        <authorList>
            <person name="Gilroy R."/>
        </authorList>
    </citation>
    <scope>NUCLEOTIDE SEQUENCE</scope>
    <source>
        <strain evidence="7">6919</strain>
    </source>
</reference>
<dbReference type="InterPro" id="IPR051395">
    <property type="entry name" value="Cytochrome_c_Peroxidase/MauG"/>
</dbReference>
<comment type="caution">
    <text evidence="7">The sequence shown here is derived from an EMBL/GenBank/DDBJ whole genome shotgun (WGS) entry which is preliminary data.</text>
</comment>
<gene>
    <name evidence="7" type="ORF">IAB88_03020</name>
</gene>
<evidence type="ECO:0000256" key="3">
    <source>
        <dbReference type="ARBA" id="ARBA00023004"/>
    </source>
</evidence>
<dbReference type="GO" id="GO:0004130">
    <property type="term" value="F:cytochrome-c peroxidase activity"/>
    <property type="evidence" value="ECO:0007669"/>
    <property type="project" value="TreeGrafter"/>
</dbReference>
<protein>
    <recommendedName>
        <fullName evidence="6">Cytochrome c domain-containing protein</fullName>
    </recommendedName>
</protein>
<dbReference type="PROSITE" id="PS51257">
    <property type="entry name" value="PROKAR_LIPOPROTEIN"/>
    <property type="match status" value="1"/>
</dbReference>
<evidence type="ECO:0000256" key="1">
    <source>
        <dbReference type="ARBA" id="ARBA00022617"/>
    </source>
</evidence>
<evidence type="ECO:0000313" key="7">
    <source>
        <dbReference type="EMBL" id="MBO8475946.1"/>
    </source>
</evidence>
<evidence type="ECO:0000313" key="8">
    <source>
        <dbReference type="Proteomes" id="UP000823598"/>
    </source>
</evidence>